<accession>A0A4C1V9W1</accession>
<keyword evidence="3" id="KW-1185">Reference proteome</keyword>
<comment type="caution">
    <text evidence="2">The sequence shown here is derived from an EMBL/GenBank/DDBJ whole genome shotgun (WGS) entry which is preliminary data.</text>
</comment>
<dbReference type="EMBL" id="BGZK01000305">
    <property type="protein sequence ID" value="GBP35581.1"/>
    <property type="molecule type" value="Genomic_DNA"/>
</dbReference>
<organism evidence="2 3">
    <name type="scientific">Eumeta variegata</name>
    <name type="common">Bagworm moth</name>
    <name type="synonym">Eumeta japonica</name>
    <dbReference type="NCBI Taxonomy" id="151549"/>
    <lineage>
        <taxon>Eukaryota</taxon>
        <taxon>Metazoa</taxon>
        <taxon>Ecdysozoa</taxon>
        <taxon>Arthropoda</taxon>
        <taxon>Hexapoda</taxon>
        <taxon>Insecta</taxon>
        <taxon>Pterygota</taxon>
        <taxon>Neoptera</taxon>
        <taxon>Endopterygota</taxon>
        <taxon>Lepidoptera</taxon>
        <taxon>Glossata</taxon>
        <taxon>Ditrysia</taxon>
        <taxon>Tineoidea</taxon>
        <taxon>Psychidae</taxon>
        <taxon>Oiketicinae</taxon>
        <taxon>Eumeta</taxon>
    </lineage>
</organism>
<dbReference type="AlphaFoldDB" id="A0A4C1V9W1"/>
<dbReference type="Proteomes" id="UP000299102">
    <property type="component" value="Unassembled WGS sequence"/>
</dbReference>
<feature type="region of interest" description="Disordered" evidence="1">
    <location>
        <begin position="50"/>
        <end position="79"/>
    </location>
</feature>
<evidence type="ECO:0000256" key="1">
    <source>
        <dbReference type="SAM" id="MobiDB-lite"/>
    </source>
</evidence>
<name>A0A4C1V9W1_EUMVA</name>
<proteinExistence type="predicted"/>
<evidence type="ECO:0000313" key="3">
    <source>
        <dbReference type="Proteomes" id="UP000299102"/>
    </source>
</evidence>
<protein>
    <submittedName>
        <fullName evidence="2">Uncharacterized protein</fullName>
    </submittedName>
</protein>
<sequence>MSGSGSSGRVNEVRYSAAPNVIGLGGARCGGGVRTWEMLKIASEAVVSYPRDHEAHRVRRAARDQVGNSNGQTREGRRR</sequence>
<gene>
    <name evidence="2" type="ORF">EVAR_17443_1</name>
</gene>
<evidence type="ECO:0000313" key="2">
    <source>
        <dbReference type="EMBL" id="GBP35581.1"/>
    </source>
</evidence>
<reference evidence="2 3" key="1">
    <citation type="journal article" date="2019" name="Commun. Biol.">
        <title>The bagworm genome reveals a unique fibroin gene that provides high tensile strength.</title>
        <authorList>
            <person name="Kono N."/>
            <person name="Nakamura H."/>
            <person name="Ohtoshi R."/>
            <person name="Tomita M."/>
            <person name="Numata K."/>
            <person name="Arakawa K."/>
        </authorList>
    </citation>
    <scope>NUCLEOTIDE SEQUENCE [LARGE SCALE GENOMIC DNA]</scope>
</reference>